<dbReference type="GO" id="GO:0016705">
    <property type="term" value="F:oxidoreductase activity, acting on paired donors, with incorporation or reduction of molecular oxygen"/>
    <property type="evidence" value="ECO:0007669"/>
    <property type="project" value="InterPro"/>
</dbReference>
<dbReference type="InterPro" id="IPR002401">
    <property type="entry name" value="Cyt_P450_E_grp-I"/>
</dbReference>
<dbReference type="CDD" id="cd11072">
    <property type="entry name" value="CYP71-like"/>
    <property type="match status" value="1"/>
</dbReference>
<dbReference type="PANTHER" id="PTHR47955:SF15">
    <property type="entry name" value="CYTOCHROME P450 71A2-LIKE"/>
    <property type="match status" value="1"/>
</dbReference>
<dbReference type="OrthoDB" id="839430at2759"/>
<keyword evidence="4 5" id="KW-0349">Heme</keyword>
<dbReference type="PANTHER" id="PTHR47955">
    <property type="entry name" value="CYTOCHROME P450 FAMILY 71 PROTEIN"/>
    <property type="match status" value="1"/>
</dbReference>
<evidence type="ECO:0000256" key="2">
    <source>
        <dbReference type="ARBA" id="ARBA00022723"/>
    </source>
</evidence>
<evidence type="ECO:0000256" key="3">
    <source>
        <dbReference type="ARBA" id="ARBA00023004"/>
    </source>
</evidence>
<dbReference type="GO" id="GO:0005506">
    <property type="term" value="F:iron ion binding"/>
    <property type="evidence" value="ECO:0007669"/>
    <property type="project" value="InterPro"/>
</dbReference>
<dbReference type="Proteomes" id="UP001165190">
    <property type="component" value="Unassembled WGS sequence"/>
</dbReference>
<dbReference type="Gene3D" id="1.10.630.10">
    <property type="entry name" value="Cytochrome P450"/>
    <property type="match status" value="1"/>
</dbReference>
<feature type="transmembrane region" description="Helical" evidence="6">
    <location>
        <begin position="6"/>
        <end position="31"/>
    </location>
</feature>
<keyword evidence="2 4" id="KW-0479">Metal-binding</keyword>
<dbReference type="EMBL" id="BSYR01000017">
    <property type="protein sequence ID" value="GMI80295.1"/>
    <property type="molecule type" value="Genomic_DNA"/>
</dbReference>
<protein>
    <submittedName>
        <fullName evidence="7">Cytochrome P450, family 71 subfamily B, polypeptide 7</fullName>
    </submittedName>
</protein>
<evidence type="ECO:0000256" key="5">
    <source>
        <dbReference type="RuleBase" id="RU000461"/>
    </source>
</evidence>
<keyword evidence="5" id="KW-0503">Monooxygenase</keyword>
<keyword evidence="6" id="KW-0472">Membrane</keyword>
<keyword evidence="6" id="KW-1133">Transmembrane helix</keyword>
<evidence type="ECO:0000313" key="8">
    <source>
        <dbReference type="Proteomes" id="UP001165190"/>
    </source>
</evidence>
<gene>
    <name evidence="7" type="ORF">HRI_001698800</name>
</gene>
<dbReference type="InterPro" id="IPR001128">
    <property type="entry name" value="Cyt_P450"/>
</dbReference>
<comment type="similarity">
    <text evidence="1 5">Belongs to the cytochrome P450 family.</text>
</comment>
<evidence type="ECO:0000256" key="1">
    <source>
        <dbReference type="ARBA" id="ARBA00010617"/>
    </source>
</evidence>
<keyword evidence="5" id="KW-0560">Oxidoreductase</keyword>
<evidence type="ECO:0000256" key="4">
    <source>
        <dbReference type="PIRSR" id="PIRSR602401-1"/>
    </source>
</evidence>
<accession>A0A9W7HM07</accession>
<dbReference type="InterPro" id="IPR036396">
    <property type="entry name" value="Cyt_P450_sf"/>
</dbReference>
<evidence type="ECO:0000313" key="7">
    <source>
        <dbReference type="EMBL" id="GMI80295.1"/>
    </source>
</evidence>
<keyword evidence="6" id="KW-0812">Transmembrane</keyword>
<dbReference type="InterPro" id="IPR017972">
    <property type="entry name" value="Cyt_P450_CS"/>
</dbReference>
<evidence type="ECO:0000256" key="6">
    <source>
        <dbReference type="SAM" id="Phobius"/>
    </source>
</evidence>
<proteinExistence type="inferred from homology"/>
<comment type="caution">
    <text evidence="7">The sequence shown here is derived from an EMBL/GenBank/DDBJ whole genome shotgun (WGS) entry which is preliminary data.</text>
</comment>
<comment type="cofactor">
    <cofactor evidence="4">
        <name>heme</name>
        <dbReference type="ChEBI" id="CHEBI:30413"/>
    </cofactor>
</comment>
<dbReference type="SUPFAM" id="SSF48264">
    <property type="entry name" value="Cytochrome P450"/>
    <property type="match status" value="1"/>
</dbReference>
<keyword evidence="3 4" id="KW-0408">Iron</keyword>
<dbReference type="PROSITE" id="PS00086">
    <property type="entry name" value="CYTOCHROME_P450"/>
    <property type="match status" value="1"/>
</dbReference>
<name>A0A9W7HM07_HIBTR</name>
<dbReference type="PRINTS" id="PR00463">
    <property type="entry name" value="EP450I"/>
</dbReference>
<reference evidence="7" key="1">
    <citation type="submission" date="2023-05" db="EMBL/GenBank/DDBJ databases">
        <title>Genome and transcriptome analyses reveal genes involved in the formation of fine ridges on petal epidermal cells in Hibiscus trionum.</title>
        <authorList>
            <person name="Koshimizu S."/>
            <person name="Masuda S."/>
            <person name="Ishii T."/>
            <person name="Shirasu K."/>
            <person name="Hoshino A."/>
            <person name="Arita M."/>
        </authorList>
    </citation>
    <scope>NUCLEOTIDE SEQUENCE</scope>
    <source>
        <strain evidence="7">Hamamatsu line</strain>
    </source>
</reference>
<organism evidence="7 8">
    <name type="scientific">Hibiscus trionum</name>
    <name type="common">Flower of an hour</name>
    <dbReference type="NCBI Taxonomy" id="183268"/>
    <lineage>
        <taxon>Eukaryota</taxon>
        <taxon>Viridiplantae</taxon>
        <taxon>Streptophyta</taxon>
        <taxon>Embryophyta</taxon>
        <taxon>Tracheophyta</taxon>
        <taxon>Spermatophyta</taxon>
        <taxon>Magnoliopsida</taxon>
        <taxon>eudicotyledons</taxon>
        <taxon>Gunneridae</taxon>
        <taxon>Pentapetalae</taxon>
        <taxon>rosids</taxon>
        <taxon>malvids</taxon>
        <taxon>Malvales</taxon>
        <taxon>Malvaceae</taxon>
        <taxon>Malvoideae</taxon>
        <taxon>Hibiscus</taxon>
    </lineage>
</organism>
<feature type="binding site" description="axial binding residue" evidence="4">
    <location>
        <position position="449"/>
    </location>
    <ligand>
        <name>heme</name>
        <dbReference type="ChEBI" id="CHEBI:30413"/>
    </ligand>
    <ligandPart>
        <name>Fe</name>
        <dbReference type="ChEBI" id="CHEBI:18248"/>
    </ligandPart>
</feature>
<dbReference type="AlphaFoldDB" id="A0A9W7HM07"/>
<dbReference type="PRINTS" id="PR00385">
    <property type="entry name" value="P450"/>
</dbReference>
<dbReference type="GO" id="GO:0004497">
    <property type="term" value="F:monooxygenase activity"/>
    <property type="evidence" value="ECO:0007669"/>
    <property type="project" value="UniProtKB-KW"/>
</dbReference>
<dbReference type="FunFam" id="1.10.630.10:FF:000011">
    <property type="entry name" value="Cytochrome P450 83B1"/>
    <property type="match status" value="1"/>
</dbReference>
<keyword evidence="8" id="KW-1185">Reference proteome</keyword>
<dbReference type="Pfam" id="PF00067">
    <property type="entry name" value="p450"/>
    <property type="match status" value="1"/>
</dbReference>
<dbReference type="GO" id="GO:0020037">
    <property type="term" value="F:heme binding"/>
    <property type="evidence" value="ECO:0007669"/>
    <property type="project" value="InterPro"/>
</dbReference>
<sequence>MSEMELQSAAILSGNPLFLSLILLSTLVIWLKLAKRSNLKLPPSPPKLPIIGNIHQLGKLPHRSLRDFSTKYGPILLLHMGYNPTLVVSSADVVREIVKNHDIVFSNRPITTAVDILFYGCRDMVFAPNGEYWRQVRKMSAVELFSHRREPTYQSVRDKEVELLIDRIRGAGLKQEPVNLTAMLMFVMSNIVSRCVLSHKSEEEEDGVSKFGQMARKLVMIFGSFCFGDLFPYLRWLDFLTGYIRSLKGLSSEYDAFFDEVIQEHKALENGEEVSCKKDFVSIIMQLQKDGMFEDLTQDNIKAILLDMFSGGTDTTTTTSEWMMAELLKHPNAMKKVQQEVRNVVGNKSKVEPEDVLKMEYLRCVVKETLRLHPPVVLLPRKTSATVKLGGYDIPSDTAILINTWAIQRDPEWWEEPDEFIPERFEKSSIDLQGQDFHYIPFGFGRRGCPGMSFGVSSVEYVTANLLYWFDWELPAGETAENLDMDEHNGLAVTKKNPLHVIPISHLSS</sequence>